<dbReference type="AlphaFoldDB" id="A0A345XQB8"/>
<proteinExistence type="predicted"/>
<accession>A0A345XQB8</accession>
<protein>
    <submittedName>
        <fullName evidence="2">Uncharacterized protein</fullName>
    </submittedName>
</protein>
<name>A0A345XQB8_9ACTN</name>
<dbReference type="EMBL" id="CP031320">
    <property type="protein sequence ID" value="AXK33834.1"/>
    <property type="molecule type" value="Genomic_DNA"/>
</dbReference>
<organism evidence="2 3">
    <name type="scientific">Streptomyces armeniacus</name>
    <dbReference type="NCBI Taxonomy" id="83291"/>
    <lineage>
        <taxon>Bacteria</taxon>
        <taxon>Bacillati</taxon>
        <taxon>Actinomycetota</taxon>
        <taxon>Actinomycetes</taxon>
        <taxon>Kitasatosporales</taxon>
        <taxon>Streptomycetaceae</taxon>
        <taxon>Streptomyces</taxon>
    </lineage>
</organism>
<sequence>MASNESGDAPIYDNLIGEQGDVLAEARQAAEEAQRVGTNVLPINERGRRKPDTGAFPDHPQSNSPAPNSAPHSSAPHSSARNSPVPDSPAPDQNTGAEPNPQPHPASSPPGGFDQPWSH</sequence>
<keyword evidence="3" id="KW-1185">Reference proteome</keyword>
<evidence type="ECO:0000256" key="1">
    <source>
        <dbReference type="SAM" id="MobiDB-lite"/>
    </source>
</evidence>
<evidence type="ECO:0000313" key="3">
    <source>
        <dbReference type="Proteomes" id="UP000254425"/>
    </source>
</evidence>
<feature type="region of interest" description="Disordered" evidence="1">
    <location>
        <begin position="26"/>
        <end position="119"/>
    </location>
</feature>
<feature type="compositionally biased region" description="Low complexity" evidence="1">
    <location>
        <begin position="59"/>
        <end position="84"/>
    </location>
</feature>
<dbReference type="Proteomes" id="UP000254425">
    <property type="component" value="Chromosome"/>
</dbReference>
<gene>
    <name evidence="2" type="ORF">DVA86_15375</name>
</gene>
<reference evidence="2 3" key="1">
    <citation type="submission" date="2018-07" db="EMBL/GenBank/DDBJ databases">
        <title>Draft genome of the type strain Streptomyces armeniacus ATCC 15676.</title>
        <authorList>
            <person name="Labana P."/>
            <person name="Gosse J.T."/>
            <person name="Boddy C.N."/>
        </authorList>
    </citation>
    <scope>NUCLEOTIDE SEQUENCE [LARGE SCALE GENOMIC DNA]</scope>
    <source>
        <strain evidence="2 3">ATCC 15676</strain>
    </source>
</reference>
<dbReference type="KEGG" id="sarm:DVA86_15375"/>
<evidence type="ECO:0000313" key="2">
    <source>
        <dbReference type="EMBL" id="AXK33834.1"/>
    </source>
</evidence>